<feature type="chain" id="PRO_5046517244" evidence="1">
    <location>
        <begin position="21"/>
        <end position="230"/>
    </location>
</feature>
<sequence>MSKLTVCLFLIVVHFQCVTAAQEINQYDAAGKRHGEWQKTYESSKQLRYTGSFNHGKEIGVFKFFDSSGGHPTAIKEYTTDSPFVDVTFYTTEGKKVSSGKMKNRKRQGEWLSYHQDGSTIMIKEQYKNGLLDGQRNVFFISGLPALVEQYVDGNKEGKANTYTEEGKVLKSVTYKQDKLEGPAIFYNGYGEKEVAGNYKNNRKHGLWKYYKNGQVDKEIKYPRNKIGVQ</sequence>
<feature type="signal peptide" evidence="1">
    <location>
        <begin position="1"/>
        <end position="20"/>
    </location>
</feature>
<evidence type="ECO:0000256" key="1">
    <source>
        <dbReference type="SAM" id="SignalP"/>
    </source>
</evidence>
<keyword evidence="3" id="KW-1185">Reference proteome</keyword>
<dbReference type="SUPFAM" id="SSF82185">
    <property type="entry name" value="Histone H3 K4-specific methyltransferase SET7/9 N-terminal domain"/>
    <property type="match status" value="1"/>
</dbReference>
<proteinExistence type="predicted"/>
<reference evidence="3" key="1">
    <citation type="journal article" date="2019" name="Int. J. Syst. Evol. Microbiol.">
        <title>The Global Catalogue of Microorganisms (GCM) 10K type strain sequencing project: providing services to taxonomists for standard genome sequencing and annotation.</title>
        <authorList>
            <consortium name="The Broad Institute Genomics Platform"/>
            <consortium name="The Broad Institute Genome Sequencing Center for Infectious Disease"/>
            <person name="Wu L."/>
            <person name="Ma J."/>
        </authorList>
    </citation>
    <scope>NUCLEOTIDE SEQUENCE [LARGE SCALE GENOMIC DNA]</scope>
    <source>
        <strain evidence="3">CGMCC 4.7427</strain>
    </source>
</reference>
<dbReference type="RefSeq" id="WP_380034200.1">
    <property type="nucleotide sequence ID" value="NZ_JBHSHB010000016.1"/>
</dbReference>
<evidence type="ECO:0000313" key="3">
    <source>
        <dbReference type="Proteomes" id="UP001595878"/>
    </source>
</evidence>
<name>A0ABV9LCM2_9FLAO</name>
<gene>
    <name evidence="2" type="ORF">ACFO5T_10490</name>
</gene>
<dbReference type="Gene3D" id="2.20.110.10">
    <property type="entry name" value="Histone H3 K4-specific methyltransferase SET7/9 N-terminal domain"/>
    <property type="match status" value="3"/>
</dbReference>
<protein>
    <submittedName>
        <fullName evidence="2">Toxin-antitoxin system YwqK family antitoxin</fullName>
    </submittedName>
</protein>
<comment type="caution">
    <text evidence="2">The sequence shown here is derived from an EMBL/GenBank/DDBJ whole genome shotgun (WGS) entry which is preliminary data.</text>
</comment>
<dbReference type="EMBL" id="JBHSHB010000016">
    <property type="protein sequence ID" value="MFC4690855.1"/>
    <property type="molecule type" value="Genomic_DNA"/>
</dbReference>
<evidence type="ECO:0000313" key="2">
    <source>
        <dbReference type="EMBL" id="MFC4690855.1"/>
    </source>
</evidence>
<keyword evidence="1" id="KW-0732">Signal</keyword>
<organism evidence="2 3">
    <name type="scientific">Dokdonia genika</name>
    <dbReference type="NCBI Taxonomy" id="308113"/>
    <lineage>
        <taxon>Bacteria</taxon>
        <taxon>Pseudomonadati</taxon>
        <taxon>Bacteroidota</taxon>
        <taxon>Flavobacteriia</taxon>
        <taxon>Flavobacteriales</taxon>
        <taxon>Flavobacteriaceae</taxon>
        <taxon>Dokdonia</taxon>
    </lineage>
</organism>
<dbReference type="Proteomes" id="UP001595878">
    <property type="component" value="Unassembled WGS sequence"/>
</dbReference>
<accession>A0ABV9LCM2</accession>